<evidence type="ECO:0000313" key="11">
    <source>
        <dbReference type="Proteomes" id="UP000642284"/>
    </source>
</evidence>
<reference evidence="10 11" key="1">
    <citation type="submission" date="2020-08" db="EMBL/GenBank/DDBJ databases">
        <title>Genemic of Streptomyces polyaspartic.</title>
        <authorList>
            <person name="Liu W."/>
        </authorList>
    </citation>
    <scope>NUCLEOTIDE SEQUENCE [LARGE SCALE GENOMIC DNA]</scope>
    <source>
        <strain evidence="10 11">TRM66268-LWL</strain>
    </source>
</reference>
<dbReference type="PROSITE" id="PS52029">
    <property type="entry name" value="LD_TPASE"/>
    <property type="match status" value="1"/>
</dbReference>
<feature type="region of interest" description="Disordered" evidence="7">
    <location>
        <begin position="27"/>
        <end position="85"/>
    </location>
</feature>
<name>A0ABR7ST82_9ACTN</name>
<evidence type="ECO:0000313" key="10">
    <source>
        <dbReference type="EMBL" id="MBC9718669.1"/>
    </source>
</evidence>
<dbReference type="EMBL" id="JACTVJ010000028">
    <property type="protein sequence ID" value="MBC9718669.1"/>
    <property type="molecule type" value="Genomic_DNA"/>
</dbReference>
<comment type="caution">
    <text evidence="10">The sequence shown here is derived from an EMBL/GenBank/DDBJ whole genome shotgun (WGS) entry which is preliminary data.</text>
</comment>
<dbReference type="CDD" id="cd16913">
    <property type="entry name" value="YkuD_like"/>
    <property type="match status" value="1"/>
</dbReference>
<dbReference type="SUPFAM" id="SSF141523">
    <property type="entry name" value="L,D-transpeptidase catalytic domain-like"/>
    <property type="match status" value="1"/>
</dbReference>
<feature type="chain" id="PRO_5045203379" evidence="8">
    <location>
        <begin position="31"/>
        <end position="310"/>
    </location>
</feature>
<comment type="pathway">
    <text evidence="1 6">Cell wall biogenesis; peptidoglycan biosynthesis.</text>
</comment>
<gene>
    <name evidence="10" type="ORF">H9Y04_39700</name>
</gene>
<feature type="active site" description="Nucleophile" evidence="6">
    <location>
        <position position="275"/>
    </location>
</feature>
<evidence type="ECO:0000256" key="4">
    <source>
        <dbReference type="ARBA" id="ARBA00022984"/>
    </source>
</evidence>
<feature type="active site" description="Proton donor/acceptor" evidence="6">
    <location>
        <position position="260"/>
    </location>
</feature>
<keyword evidence="8" id="KW-0732">Signal</keyword>
<dbReference type="InterPro" id="IPR038063">
    <property type="entry name" value="Transpep_catalytic_dom"/>
</dbReference>
<evidence type="ECO:0000256" key="3">
    <source>
        <dbReference type="ARBA" id="ARBA00022960"/>
    </source>
</evidence>
<feature type="signal peptide" evidence="8">
    <location>
        <begin position="1"/>
        <end position="30"/>
    </location>
</feature>
<organism evidence="10 11">
    <name type="scientific">Streptomyces polyasparticus</name>
    <dbReference type="NCBI Taxonomy" id="2767826"/>
    <lineage>
        <taxon>Bacteria</taxon>
        <taxon>Bacillati</taxon>
        <taxon>Actinomycetota</taxon>
        <taxon>Actinomycetes</taxon>
        <taxon>Kitasatosporales</taxon>
        <taxon>Streptomycetaceae</taxon>
        <taxon>Streptomyces</taxon>
    </lineage>
</organism>
<dbReference type="Pfam" id="PF03734">
    <property type="entry name" value="YkuD"/>
    <property type="match status" value="1"/>
</dbReference>
<evidence type="ECO:0000256" key="1">
    <source>
        <dbReference type="ARBA" id="ARBA00004752"/>
    </source>
</evidence>
<sequence>MSMLRRPKRSRALALCVGLLALGAGAPAGAEPDPEPSLHSRSPLPFPENTPDQWIPPWFTAGPAALGGSRAAGRQRSPGDPFPQYGKYRDLRELELVPARDQGKARLFPYCTGAAGPYQKELERHLKLRPVDGKQSPADCKAIQKFQLRNRIAPQMGYAGPHTWGTAKLLHARKYPNPGGKCPVRAGRRVACVDLSRQLMWVQLGRKVVFGPATIRSGKPGYRTRTGMFAVYLRRAEFTSTLYDAPMPYAQFFSGGQAFHGRYRTVYYEPGSHGCVNLSYRDAERLWKTLRGGDAVYVFGSKPPPPRITR</sequence>
<keyword evidence="4 6" id="KW-0573">Peptidoglycan synthesis</keyword>
<dbReference type="InterPro" id="IPR050979">
    <property type="entry name" value="LD-transpeptidase"/>
</dbReference>
<dbReference type="PANTHER" id="PTHR30582:SF33">
    <property type="entry name" value="EXPORTED PROTEIN"/>
    <property type="match status" value="1"/>
</dbReference>
<proteinExistence type="predicted"/>
<evidence type="ECO:0000256" key="2">
    <source>
        <dbReference type="ARBA" id="ARBA00022679"/>
    </source>
</evidence>
<evidence type="ECO:0000256" key="5">
    <source>
        <dbReference type="ARBA" id="ARBA00023316"/>
    </source>
</evidence>
<keyword evidence="5 6" id="KW-0961">Cell wall biogenesis/degradation</keyword>
<protein>
    <submittedName>
        <fullName evidence="10">L,D-transpeptidase</fullName>
    </submittedName>
</protein>
<accession>A0ABR7ST82</accession>
<dbReference type="Gene3D" id="2.40.440.10">
    <property type="entry name" value="L,D-transpeptidase catalytic domain-like"/>
    <property type="match status" value="1"/>
</dbReference>
<evidence type="ECO:0000256" key="7">
    <source>
        <dbReference type="SAM" id="MobiDB-lite"/>
    </source>
</evidence>
<dbReference type="InterPro" id="IPR005490">
    <property type="entry name" value="LD_TPept_cat_dom"/>
</dbReference>
<dbReference type="PANTHER" id="PTHR30582">
    <property type="entry name" value="L,D-TRANSPEPTIDASE"/>
    <property type="match status" value="1"/>
</dbReference>
<evidence type="ECO:0000256" key="6">
    <source>
        <dbReference type="PROSITE-ProRule" id="PRU01373"/>
    </source>
</evidence>
<dbReference type="Proteomes" id="UP000642284">
    <property type="component" value="Unassembled WGS sequence"/>
</dbReference>
<keyword evidence="11" id="KW-1185">Reference proteome</keyword>
<evidence type="ECO:0000256" key="8">
    <source>
        <dbReference type="SAM" id="SignalP"/>
    </source>
</evidence>
<keyword evidence="2" id="KW-0808">Transferase</keyword>
<keyword evidence="3 6" id="KW-0133">Cell shape</keyword>
<feature type="domain" description="L,D-TPase catalytic" evidence="9">
    <location>
        <begin position="189"/>
        <end position="299"/>
    </location>
</feature>
<evidence type="ECO:0000259" key="9">
    <source>
        <dbReference type="PROSITE" id="PS52029"/>
    </source>
</evidence>